<gene>
    <name evidence="2" type="ORF">GCM10009097_06860</name>
</gene>
<dbReference type="Proteomes" id="UP001501706">
    <property type="component" value="Unassembled WGS sequence"/>
</dbReference>
<accession>A0ABN1BAC6</accession>
<dbReference type="InterPro" id="IPR011335">
    <property type="entry name" value="Restrct_endonuc-II-like"/>
</dbReference>
<dbReference type="RefSeq" id="WP_343927146.1">
    <property type="nucleotide sequence ID" value="NZ_BAAAEN010000002.1"/>
</dbReference>
<dbReference type="EMBL" id="BAAAEN010000002">
    <property type="protein sequence ID" value="GAA0493624.1"/>
    <property type="molecule type" value="Genomic_DNA"/>
</dbReference>
<dbReference type="SUPFAM" id="SSF52980">
    <property type="entry name" value="Restriction endonuclease-like"/>
    <property type="match status" value="1"/>
</dbReference>
<reference evidence="2 3" key="1">
    <citation type="journal article" date="2019" name="Int. J. Syst. Evol. Microbiol.">
        <title>The Global Catalogue of Microorganisms (GCM) 10K type strain sequencing project: providing services to taxonomists for standard genome sequencing and annotation.</title>
        <authorList>
            <consortium name="The Broad Institute Genomics Platform"/>
            <consortium name="The Broad Institute Genome Sequencing Center for Infectious Disease"/>
            <person name="Wu L."/>
            <person name="Ma J."/>
        </authorList>
    </citation>
    <scope>NUCLEOTIDE SEQUENCE [LARGE SCALE GENOMIC DNA]</scope>
    <source>
        <strain evidence="2 3">JCM 14330</strain>
    </source>
</reference>
<feature type="compositionally biased region" description="Basic residues" evidence="1">
    <location>
        <begin position="1"/>
        <end position="15"/>
    </location>
</feature>
<name>A0ABN1BAC6_9BURK</name>
<evidence type="ECO:0008006" key="4">
    <source>
        <dbReference type="Google" id="ProtNLM"/>
    </source>
</evidence>
<evidence type="ECO:0000256" key="1">
    <source>
        <dbReference type="SAM" id="MobiDB-lite"/>
    </source>
</evidence>
<feature type="region of interest" description="Disordered" evidence="1">
    <location>
        <begin position="1"/>
        <end position="20"/>
    </location>
</feature>
<evidence type="ECO:0000313" key="2">
    <source>
        <dbReference type="EMBL" id="GAA0493624.1"/>
    </source>
</evidence>
<organism evidence="2 3">
    <name type="scientific">Pigmentiphaga daeguensis</name>
    <dbReference type="NCBI Taxonomy" id="414049"/>
    <lineage>
        <taxon>Bacteria</taxon>
        <taxon>Pseudomonadati</taxon>
        <taxon>Pseudomonadota</taxon>
        <taxon>Betaproteobacteria</taxon>
        <taxon>Burkholderiales</taxon>
        <taxon>Alcaligenaceae</taxon>
        <taxon>Pigmentiphaga</taxon>
    </lineage>
</organism>
<sequence length="128" mass="14463">MKRTIPARRAVRPRATRPAGPSHLEEMFALHLLAERLPAAQREYRFARPERQWRFDFAWPAALVAVEIEGGIWAKGRHTRGSGFTDDCEKYNAAALRGWRVFRFTDAMVESGAAINTIKAALAAEPKE</sequence>
<protein>
    <recommendedName>
        <fullName evidence="4">DUF559 domain-containing protein</fullName>
    </recommendedName>
</protein>
<keyword evidence="3" id="KW-1185">Reference proteome</keyword>
<comment type="caution">
    <text evidence="2">The sequence shown here is derived from an EMBL/GenBank/DDBJ whole genome shotgun (WGS) entry which is preliminary data.</text>
</comment>
<evidence type="ECO:0000313" key="3">
    <source>
        <dbReference type="Proteomes" id="UP001501706"/>
    </source>
</evidence>
<dbReference type="Gene3D" id="3.40.960.10">
    <property type="entry name" value="VSR Endonuclease"/>
    <property type="match status" value="1"/>
</dbReference>
<proteinExistence type="predicted"/>